<dbReference type="Pfam" id="PF26136">
    <property type="entry name" value="SCO6045_C"/>
    <property type="match status" value="1"/>
</dbReference>
<sequence>MSARDDLARDQAALLAALLADGTPPPGFDERMLAVEARALLNKRRRVNALLDPDTAAELGERYRELFDTWAASNPRKAGTRARADAAAFREWALPSRKRRWFSRR</sequence>
<evidence type="ECO:0000313" key="3">
    <source>
        <dbReference type="Proteomes" id="UP001596512"/>
    </source>
</evidence>
<accession>A0ABW2TJG6</accession>
<proteinExistence type="predicted"/>
<comment type="caution">
    <text evidence="2">The sequence shown here is derived from an EMBL/GenBank/DDBJ whole genome shotgun (WGS) entry which is preliminary data.</text>
</comment>
<reference evidence="3" key="1">
    <citation type="journal article" date="2019" name="Int. J. Syst. Evol. Microbiol.">
        <title>The Global Catalogue of Microorganisms (GCM) 10K type strain sequencing project: providing services to taxonomists for standard genome sequencing and annotation.</title>
        <authorList>
            <consortium name="The Broad Institute Genomics Platform"/>
            <consortium name="The Broad Institute Genome Sequencing Center for Infectious Disease"/>
            <person name="Wu L."/>
            <person name="Ma J."/>
        </authorList>
    </citation>
    <scope>NUCLEOTIDE SEQUENCE [LARGE SCALE GENOMIC DNA]</scope>
    <source>
        <strain evidence="3">JCM 17695</strain>
    </source>
</reference>
<organism evidence="2 3">
    <name type="scientific">Actinokineospora soli</name>
    <dbReference type="NCBI Taxonomy" id="1048753"/>
    <lineage>
        <taxon>Bacteria</taxon>
        <taxon>Bacillati</taxon>
        <taxon>Actinomycetota</taxon>
        <taxon>Actinomycetes</taxon>
        <taxon>Pseudonocardiales</taxon>
        <taxon>Pseudonocardiaceae</taxon>
        <taxon>Actinokineospora</taxon>
    </lineage>
</organism>
<feature type="domain" description="SCO6045-like C-terminal" evidence="1">
    <location>
        <begin position="8"/>
        <end position="93"/>
    </location>
</feature>
<dbReference type="EMBL" id="JBHTEY010000004">
    <property type="protein sequence ID" value="MFC7613902.1"/>
    <property type="molecule type" value="Genomic_DNA"/>
</dbReference>
<dbReference type="Proteomes" id="UP001596512">
    <property type="component" value="Unassembled WGS sequence"/>
</dbReference>
<protein>
    <recommendedName>
        <fullName evidence="1">SCO6045-like C-terminal domain-containing protein</fullName>
    </recommendedName>
</protein>
<evidence type="ECO:0000259" key="1">
    <source>
        <dbReference type="Pfam" id="PF26136"/>
    </source>
</evidence>
<gene>
    <name evidence="2" type="ORF">ACFQV2_10425</name>
</gene>
<name>A0ABW2TJG6_9PSEU</name>
<keyword evidence="3" id="KW-1185">Reference proteome</keyword>
<dbReference type="InterPro" id="IPR058711">
    <property type="entry name" value="SCO6045-like_C"/>
</dbReference>
<evidence type="ECO:0000313" key="2">
    <source>
        <dbReference type="EMBL" id="MFC7613902.1"/>
    </source>
</evidence>